<evidence type="ECO:0000256" key="2">
    <source>
        <dbReference type="SAM" id="Phobius"/>
    </source>
</evidence>
<reference evidence="4 5" key="2">
    <citation type="journal article" date="2010" name="Stand. Genomic Sci.">
        <title>Complete genome sequence of Kribbella flavida type strain (IFO 14399).</title>
        <authorList>
            <person name="Pukall R."/>
            <person name="Lapidus A."/>
            <person name="Glavina Del Rio T."/>
            <person name="Copeland A."/>
            <person name="Tice H."/>
            <person name="Cheng J.-F."/>
            <person name="Lucas S."/>
            <person name="Chen F."/>
            <person name="Nolan M."/>
            <person name="LaButti K."/>
            <person name="Pati A."/>
            <person name="Ivanova N."/>
            <person name="Mavrommatis K."/>
            <person name="Mikhailova N."/>
            <person name="Pitluck S."/>
            <person name="Bruce D."/>
            <person name="Goodwin L."/>
            <person name="Land M."/>
            <person name="Hauser L."/>
            <person name="Chang Y.-J."/>
            <person name="Jeffries C.D."/>
            <person name="Chen A."/>
            <person name="Palaniappan K."/>
            <person name="Chain P."/>
            <person name="Rohde M."/>
            <person name="Goeker M."/>
            <person name="Bristow J."/>
            <person name="Eisen J.A."/>
            <person name="Markowitz V."/>
            <person name="Hugenholtz P."/>
            <person name="Kyrpides N.C."/>
            <person name="Klenk H.-P."/>
            <person name="Brettin T."/>
        </authorList>
    </citation>
    <scope>NUCLEOTIDE SEQUENCE [LARGE SCALE GENOMIC DNA]</scope>
    <source>
        <strain evidence="5">DSM 17836 / JCM 10339 / NBRC 14399</strain>
    </source>
</reference>
<dbReference type="OrthoDB" id="4428031at2"/>
<sequence>MTDQETSPEATSPYGRGFVAACLVLGAILLCGGALVVTDLATSPGTPAAGSDAAGAEPGDGRADATGWPADPADGRADDPAAQGDSGTADPGSTGVNAARPASPDPAASDPASANSSGAGDPGRSACGLADGDQVVPTEAPAVDGWEVSRRVVVPRSAAHGPAEVDPDGFRRCFAHSPTGALFAAYNAVAAVGDQRQAVPTAGKLMLPGPDTDSLLRELRKQRPSSSRDEATQLAGFRILDATRDRVTVLLALPVQSEYMSANLTLVWHRGDWRVVPPRPGRPFGAPFAQHRDLDDFVTWRGI</sequence>
<dbReference type="InterPro" id="IPR058488">
    <property type="entry name" value="DUF8175"/>
</dbReference>
<dbReference type="HOGENOM" id="CLU_079857_1_0_11"/>
<proteinExistence type="predicted"/>
<dbReference type="RefSeq" id="WP_012917822.1">
    <property type="nucleotide sequence ID" value="NC_013729.1"/>
</dbReference>
<dbReference type="Proteomes" id="UP000007967">
    <property type="component" value="Chromosome"/>
</dbReference>
<evidence type="ECO:0000259" key="3">
    <source>
        <dbReference type="Pfam" id="PF26526"/>
    </source>
</evidence>
<organism evidence="4 5">
    <name type="scientific">Kribbella flavida (strain DSM 17836 / JCM 10339 / NBRC 14399)</name>
    <dbReference type="NCBI Taxonomy" id="479435"/>
    <lineage>
        <taxon>Bacteria</taxon>
        <taxon>Bacillati</taxon>
        <taxon>Actinomycetota</taxon>
        <taxon>Actinomycetes</taxon>
        <taxon>Propionibacteriales</taxon>
        <taxon>Kribbellaceae</taxon>
        <taxon>Kribbella</taxon>
    </lineage>
</organism>
<evidence type="ECO:0000313" key="4">
    <source>
        <dbReference type="EMBL" id="ADB29265.1"/>
    </source>
</evidence>
<keyword evidence="2" id="KW-0812">Transmembrane</keyword>
<dbReference type="Pfam" id="PF26526">
    <property type="entry name" value="DUF8175"/>
    <property type="match status" value="1"/>
</dbReference>
<dbReference type="STRING" id="479435.Kfla_0136"/>
<evidence type="ECO:0000256" key="1">
    <source>
        <dbReference type="SAM" id="MobiDB-lite"/>
    </source>
</evidence>
<dbReference type="AlphaFoldDB" id="D2PRT5"/>
<keyword evidence="2" id="KW-1133">Transmembrane helix</keyword>
<keyword evidence="2" id="KW-0472">Membrane</keyword>
<evidence type="ECO:0000313" key="5">
    <source>
        <dbReference type="Proteomes" id="UP000007967"/>
    </source>
</evidence>
<name>D2PRT5_KRIFD</name>
<feature type="region of interest" description="Disordered" evidence="1">
    <location>
        <begin position="45"/>
        <end position="132"/>
    </location>
</feature>
<dbReference type="KEGG" id="kfl:Kfla_0136"/>
<feature type="compositionally biased region" description="Low complexity" evidence="1">
    <location>
        <begin position="98"/>
        <end position="123"/>
    </location>
</feature>
<feature type="transmembrane region" description="Helical" evidence="2">
    <location>
        <begin position="17"/>
        <end position="37"/>
    </location>
</feature>
<accession>D2PRT5</accession>
<reference evidence="5" key="1">
    <citation type="submission" date="2009-09" db="EMBL/GenBank/DDBJ databases">
        <title>The complete genome of Kribbella flavida DSM 17836.</title>
        <authorList>
            <consortium name="US DOE Joint Genome Institute (JGI-PGF)"/>
            <person name="Lucas S."/>
            <person name="Copeland A."/>
            <person name="Lapidus A."/>
            <person name="Glavina del Rio T."/>
            <person name="Dalin E."/>
            <person name="Tice H."/>
            <person name="Bruce D."/>
            <person name="Goodwin L."/>
            <person name="Pitluck S."/>
            <person name="Kyrpides N."/>
            <person name="Mavromatis K."/>
            <person name="Ivanova N."/>
            <person name="Saunders E."/>
            <person name="Brettin T."/>
            <person name="Detter J.C."/>
            <person name="Han C."/>
            <person name="Larimer F."/>
            <person name="Land M."/>
            <person name="Hauser L."/>
            <person name="Markowitz V."/>
            <person name="Cheng J.-F."/>
            <person name="Hugenholtz P."/>
            <person name="Woyke T."/>
            <person name="Wu D."/>
            <person name="Pukall R."/>
            <person name="Klenk H.-P."/>
            <person name="Eisen J.A."/>
        </authorList>
    </citation>
    <scope>NUCLEOTIDE SEQUENCE [LARGE SCALE GENOMIC DNA]</scope>
    <source>
        <strain evidence="5">DSM 17836 / JCM 10339 / NBRC 14399</strain>
    </source>
</reference>
<feature type="domain" description="DUF8175" evidence="3">
    <location>
        <begin position="111"/>
        <end position="298"/>
    </location>
</feature>
<dbReference type="EMBL" id="CP001736">
    <property type="protein sequence ID" value="ADB29265.1"/>
    <property type="molecule type" value="Genomic_DNA"/>
</dbReference>
<protein>
    <recommendedName>
        <fullName evidence="3">DUF8175 domain-containing protein</fullName>
    </recommendedName>
</protein>
<gene>
    <name evidence="4" type="ordered locus">Kfla_0136</name>
</gene>
<keyword evidence="5" id="KW-1185">Reference proteome</keyword>